<dbReference type="Proteomes" id="UP001221898">
    <property type="component" value="Unassembled WGS sequence"/>
</dbReference>
<protein>
    <submittedName>
        <fullName evidence="1">Uncharacterized protein</fullName>
    </submittedName>
</protein>
<evidence type="ECO:0000313" key="1">
    <source>
        <dbReference type="EMBL" id="KAJ8383256.1"/>
    </source>
</evidence>
<gene>
    <name evidence="1" type="ORF">AAFF_G00222690</name>
</gene>
<organism evidence="1 2">
    <name type="scientific">Aldrovandia affinis</name>
    <dbReference type="NCBI Taxonomy" id="143900"/>
    <lineage>
        <taxon>Eukaryota</taxon>
        <taxon>Metazoa</taxon>
        <taxon>Chordata</taxon>
        <taxon>Craniata</taxon>
        <taxon>Vertebrata</taxon>
        <taxon>Euteleostomi</taxon>
        <taxon>Actinopterygii</taxon>
        <taxon>Neopterygii</taxon>
        <taxon>Teleostei</taxon>
        <taxon>Notacanthiformes</taxon>
        <taxon>Halosauridae</taxon>
        <taxon>Aldrovandia</taxon>
    </lineage>
</organism>
<dbReference type="AlphaFoldDB" id="A0AAD7RIA5"/>
<proteinExistence type="predicted"/>
<keyword evidence="2" id="KW-1185">Reference proteome</keyword>
<reference evidence="1" key="1">
    <citation type="journal article" date="2023" name="Science">
        <title>Genome structures resolve the early diversification of teleost fishes.</title>
        <authorList>
            <person name="Parey E."/>
            <person name="Louis A."/>
            <person name="Montfort J."/>
            <person name="Bouchez O."/>
            <person name="Roques C."/>
            <person name="Iampietro C."/>
            <person name="Lluch J."/>
            <person name="Castinel A."/>
            <person name="Donnadieu C."/>
            <person name="Desvignes T."/>
            <person name="Floi Bucao C."/>
            <person name="Jouanno E."/>
            <person name="Wen M."/>
            <person name="Mejri S."/>
            <person name="Dirks R."/>
            <person name="Jansen H."/>
            <person name="Henkel C."/>
            <person name="Chen W.J."/>
            <person name="Zahm M."/>
            <person name="Cabau C."/>
            <person name="Klopp C."/>
            <person name="Thompson A.W."/>
            <person name="Robinson-Rechavi M."/>
            <person name="Braasch I."/>
            <person name="Lecointre G."/>
            <person name="Bobe J."/>
            <person name="Postlethwait J.H."/>
            <person name="Berthelot C."/>
            <person name="Roest Crollius H."/>
            <person name="Guiguen Y."/>
        </authorList>
    </citation>
    <scope>NUCLEOTIDE SEQUENCE</scope>
    <source>
        <strain evidence="1">NC1722</strain>
    </source>
</reference>
<name>A0AAD7RIA5_9TELE</name>
<evidence type="ECO:0000313" key="2">
    <source>
        <dbReference type="Proteomes" id="UP001221898"/>
    </source>
</evidence>
<comment type="caution">
    <text evidence="1">The sequence shown here is derived from an EMBL/GenBank/DDBJ whole genome shotgun (WGS) entry which is preliminary data.</text>
</comment>
<sequence>MANEGSPMERGLPLWHRNAGSSVLRASGGAGNTLSVRTVSRTVRTESVSSAANLLFVPRGMSRAIGRFCCQKSLDEMTCVLTKACEEPCESLRRLRPRGADASARAHILSRCWLDTAEPRTLSRLCGRLALSTRLAEGHARPPLRSVGCASDIALRL</sequence>
<accession>A0AAD7RIA5</accession>
<dbReference type="EMBL" id="JAINUG010000298">
    <property type="protein sequence ID" value="KAJ8383256.1"/>
    <property type="molecule type" value="Genomic_DNA"/>
</dbReference>